<dbReference type="AlphaFoldDB" id="A0A1S9PKW1"/>
<comment type="caution">
    <text evidence="1">The sequence shown here is derived from an EMBL/GenBank/DDBJ whole genome shotgun (WGS) entry which is preliminary data.</text>
</comment>
<dbReference type="STRING" id="1792845.BC343_00470"/>
<sequence length="243" mass="30340">MDTHEWPCRIKSARQKRRLVKTDRDKQLIRLDKRRNELWEQRRHLPWVPLEHPYQRGWKRYFILREDVKRSPKAAFYETLLEKINTTEYHHDKSFKRKKRRKGRYGYYVKQQFLKEFSPYAWEINRMGLTEEEKACFTRIETYFPKTRRTEVVYRFKEAWRYVLKIAPNMITHVKPLDLDIERELAYIHLYLENRNLEPRLCKLKDGDYYRRIDWYDYHANYINNFKNLPGYTLKEAYLEINT</sequence>
<evidence type="ECO:0000313" key="2">
    <source>
        <dbReference type="Proteomes" id="UP000189739"/>
    </source>
</evidence>
<dbReference type="Proteomes" id="UP000189739">
    <property type="component" value="Unassembled WGS sequence"/>
</dbReference>
<evidence type="ECO:0000313" key="1">
    <source>
        <dbReference type="EMBL" id="OOQ61587.1"/>
    </source>
</evidence>
<protein>
    <submittedName>
        <fullName evidence="1">Uncharacterized protein</fullName>
    </submittedName>
</protein>
<dbReference type="EMBL" id="MBTF01000001">
    <property type="protein sequence ID" value="OOQ61587.1"/>
    <property type="molecule type" value="Genomic_DNA"/>
</dbReference>
<proteinExistence type="predicted"/>
<keyword evidence="2" id="KW-1185">Reference proteome</keyword>
<dbReference type="OrthoDB" id="670236at2"/>
<accession>A0A1S9PKW1</accession>
<organism evidence="1 2">
    <name type="scientific">Mucilaginibacter pedocola</name>
    <dbReference type="NCBI Taxonomy" id="1792845"/>
    <lineage>
        <taxon>Bacteria</taxon>
        <taxon>Pseudomonadati</taxon>
        <taxon>Bacteroidota</taxon>
        <taxon>Sphingobacteriia</taxon>
        <taxon>Sphingobacteriales</taxon>
        <taxon>Sphingobacteriaceae</taxon>
        <taxon>Mucilaginibacter</taxon>
    </lineage>
</organism>
<name>A0A1S9PKW1_9SPHI</name>
<reference evidence="1 2" key="1">
    <citation type="submission" date="2016-07" db="EMBL/GenBank/DDBJ databases">
        <title>Genomic analysis of zinc-resistant bacterium Mucilaginibacter pedocola TBZ30.</title>
        <authorList>
            <person name="Huang J."/>
            <person name="Tang J."/>
        </authorList>
    </citation>
    <scope>NUCLEOTIDE SEQUENCE [LARGE SCALE GENOMIC DNA]</scope>
    <source>
        <strain evidence="1 2">TBZ30</strain>
    </source>
</reference>
<dbReference type="RefSeq" id="WP_078345756.1">
    <property type="nucleotide sequence ID" value="NZ_MBTF01000001.1"/>
</dbReference>
<gene>
    <name evidence="1" type="ORF">BC343_00470</name>
</gene>